<evidence type="ECO:0000313" key="11">
    <source>
        <dbReference type="Proteomes" id="UP000030671"/>
    </source>
</evidence>
<proteinExistence type="inferred from homology"/>
<keyword evidence="11" id="KW-1185">Reference proteome</keyword>
<gene>
    <name evidence="10" type="primary">sodc</name>
    <name evidence="10" type="ORF">HETIRDRAFT_181101</name>
</gene>
<accession>W4K7C2</accession>
<comment type="function">
    <text evidence="7">Destroys radicals which are normally produced within the cells and which are toxic to biological systems.</text>
</comment>
<dbReference type="AlphaFoldDB" id="W4K7C2"/>
<evidence type="ECO:0000256" key="4">
    <source>
        <dbReference type="ARBA" id="ARBA00022862"/>
    </source>
</evidence>
<comment type="similarity">
    <text evidence="1 7">Belongs to the Cu-Zn superoxide dismutase family.</text>
</comment>
<dbReference type="STRING" id="747525.W4K7C2"/>
<keyword evidence="8" id="KW-0812">Transmembrane</keyword>
<dbReference type="InParanoid" id="W4K7C2"/>
<dbReference type="OrthoDB" id="2015551at2759"/>
<dbReference type="InterPro" id="IPR036423">
    <property type="entry name" value="SOD-like_Cu/Zn_dom_sf"/>
</dbReference>
<keyword evidence="8" id="KW-0472">Membrane</keyword>
<dbReference type="FunFam" id="2.60.40.200:FF:000001">
    <property type="entry name" value="Superoxide dismutase [Cu-Zn]"/>
    <property type="match status" value="1"/>
</dbReference>
<dbReference type="EC" id="1.15.1.1" evidence="7"/>
<organism evidence="10 11">
    <name type="scientific">Heterobasidion irregulare (strain TC 32-1)</name>
    <dbReference type="NCBI Taxonomy" id="747525"/>
    <lineage>
        <taxon>Eukaryota</taxon>
        <taxon>Fungi</taxon>
        <taxon>Dikarya</taxon>
        <taxon>Basidiomycota</taxon>
        <taxon>Agaricomycotina</taxon>
        <taxon>Agaricomycetes</taxon>
        <taxon>Russulales</taxon>
        <taxon>Bondarzewiaceae</taxon>
        <taxon>Heterobasidion</taxon>
        <taxon>Heterobasidion annosum species complex</taxon>
    </lineage>
</organism>
<keyword evidence="5 7" id="KW-0560">Oxidoreductase</keyword>
<dbReference type="PRINTS" id="PR00068">
    <property type="entry name" value="CUZNDISMTASE"/>
</dbReference>
<comment type="catalytic activity">
    <reaction evidence="7">
        <text>2 superoxide + 2 H(+) = H2O2 + O2</text>
        <dbReference type="Rhea" id="RHEA:20696"/>
        <dbReference type="ChEBI" id="CHEBI:15378"/>
        <dbReference type="ChEBI" id="CHEBI:15379"/>
        <dbReference type="ChEBI" id="CHEBI:16240"/>
        <dbReference type="ChEBI" id="CHEBI:18421"/>
        <dbReference type="EC" id="1.15.1.1"/>
    </reaction>
</comment>
<keyword evidence="4" id="KW-0049">Antioxidant</keyword>
<dbReference type="PANTHER" id="PTHR10003">
    <property type="entry name" value="SUPEROXIDE DISMUTASE CU-ZN -RELATED"/>
    <property type="match status" value="1"/>
</dbReference>
<dbReference type="Proteomes" id="UP000030671">
    <property type="component" value="Unassembled WGS sequence"/>
</dbReference>
<dbReference type="PROSITE" id="PS00087">
    <property type="entry name" value="SOD_CU_ZN_1"/>
    <property type="match status" value="1"/>
</dbReference>
<dbReference type="InterPro" id="IPR018152">
    <property type="entry name" value="SOD_Cu/Zn_BS"/>
</dbReference>
<keyword evidence="6 7" id="KW-0186">Copper</keyword>
<dbReference type="Gene3D" id="2.60.40.200">
    <property type="entry name" value="Superoxide dismutase, copper/zinc binding domain"/>
    <property type="match status" value="1"/>
</dbReference>
<evidence type="ECO:0000256" key="5">
    <source>
        <dbReference type="ARBA" id="ARBA00023002"/>
    </source>
</evidence>
<sequence length="214" mass="22716">METYRAALVNSKGNRTVIFVGLVTAAIMLVLWGLLEPASPPTIRKAVVVLSGPESKAFGTVAFEQVSSTGAVTVTGDLQNLDPSARRGFHIHQLGDTTNGCLSAGPHFNPYNKNHGAPSDSERHVGDLGNIESDRFGIAKFTIQDSMITLNGPLSIVGRTVVLHTGVDDLGKGNNAESRKTGNAGARSACGIIGTIYFFYLLHFLCSNSPDRDC</sequence>
<feature type="domain" description="Superoxide dismutase copper/zinc binding" evidence="9">
    <location>
        <begin position="59"/>
        <end position="193"/>
    </location>
</feature>
<dbReference type="RefSeq" id="XP_009546315.1">
    <property type="nucleotide sequence ID" value="XM_009548020.1"/>
</dbReference>
<dbReference type="Pfam" id="PF00080">
    <property type="entry name" value="Sod_Cu"/>
    <property type="match status" value="1"/>
</dbReference>
<keyword evidence="8" id="KW-1133">Transmembrane helix</keyword>
<reference evidence="10 11" key="1">
    <citation type="journal article" date="2012" name="New Phytol.">
        <title>Insight into trade-off between wood decay and parasitism from the genome of a fungal forest pathogen.</title>
        <authorList>
            <person name="Olson A."/>
            <person name="Aerts A."/>
            <person name="Asiegbu F."/>
            <person name="Belbahri L."/>
            <person name="Bouzid O."/>
            <person name="Broberg A."/>
            <person name="Canback B."/>
            <person name="Coutinho P.M."/>
            <person name="Cullen D."/>
            <person name="Dalman K."/>
            <person name="Deflorio G."/>
            <person name="van Diepen L.T."/>
            <person name="Dunand C."/>
            <person name="Duplessis S."/>
            <person name="Durling M."/>
            <person name="Gonthier P."/>
            <person name="Grimwood J."/>
            <person name="Fossdal C.G."/>
            <person name="Hansson D."/>
            <person name="Henrissat B."/>
            <person name="Hietala A."/>
            <person name="Himmelstrand K."/>
            <person name="Hoffmeister D."/>
            <person name="Hogberg N."/>
            <person name="James T.Y."/>
            <person name="Karlsson M."/>
            <person name="Kohler A."/>
            <person name="Kues U."/>
            <person name="Lee Y.H."/>
            <person name="Lin Y.C."/>
            <person name="Lind M."/>
            <person name="Lindquist E."/>
            <person name="Lombard V."/>
            <person name="Lucas S."/>
            <person name="Lunden K."/>
            <person name="Morin E."/>
            <person name="Murat C."/>
            <person name="Park J."/>
            <person name="Raffaello T."/>
            <person name="Rouze P."/>
            <person name="Salamov A."/>
            <person name="Schmutz J."/>
            <person name="Solheim H."/>
            <person name="Stahlberg J."/>
            <person name="Velez H."/>
            <person name="de Vries R.P."/>
            <person name="Wiebenga A."/>
            <person name="Woodward S."/>
            <person name="Yakovlev I."/>
            <person name="Garbelotto M."/>
            <person name="Martin F."/>
            <person name="Grigoriev I.V."/>
            <person name="Stenlid J."/>
        </authorList>
    </citation>
    <scope>NUCLEOTIDE SEQUENCE [LARGE SCALE GENOMIC DNA]</scope>
    <source>
        <strain evidence="10 11">TC 32-1</strain>
    </source>
</reference>
<dbReference type="InterPro" id="IPR001424">
    <property type="entry name" value="SOD_Cu_Zn_dom"/>
</dbReference>
<evidence type="ECO:0000256" key="3">
    <source>
        <dbReference type="ARBA" id="ARBA00022833"/>
    </source>
</evidence>
<dbReference type="GO" id="GO:0005507">
    <property type="term" value="F:copper ion binding"/>
    <property type="evidence" value="ECO:0007669"/>
    <property type="project" value="InterPro"/>
</dbReference>
<dbReference type="eggNOG" id="KOG0441">
    <property type="taxonomic scope" value="Eukaryota"/>
</dbReference>
<protein>
    <recommendedName>
        <fullName evidence="7">Superoxide dismutase [Cu-Zn]</fullName>
        <ecNumber evidence="7">1.15.1.1</ecNumber>
    </recommendedName>
</protein>
<evidence type="ECO:0000259" key="9">
    <source>
        <dbReference type="Pfam" id="PF00080"/>
    </source>
</evidence>
<evidence type="ECO:0000256" key="2">
    <source>
        <dbReference type="ARBA" id="ARBA00022723"/>
    </source>
</evidence>
<dbReference type="KEGG" id="hir:HETIRDRAFT_181101"/>
<dbReference type="EMBL" id="KI925458">
    <property type="protein sequence ID" value="ETW81698.1"/>
    <property type="molecule type" value="Genomic_DNA"/>
</dbReference>
<keyword evidence="3 7" id="KW-0862">Zinc</keyword>
<dbReference type="CDD" id="cd00305">
    <property type="entry name" value="Cu-Zn_Superoxide_Dismutase"/>
    <property type="match status" value="1"/>
</dbReference>
<evidence type="ECO:0000256" key="1">
    <source>
        <dbReference type="ARBA" id="ARBA00010457"/>
    </source>
</evidence>
<dbReference type="GO" id="GO:0004784">
    <property type="term" value="F:superoxide dismutase activity"/>
    <property type="evidence" value="ECO:0007669"/>
    <property type="project" value="UniProtKB-EC"/>
</dbReference>
<dbReference type="SUPFAM" id="SSF49329">
    <property type="entry name" value="Cu,Zn superoxide dismutase-like"/>
    <property type="match status" value="1"/>
</dbReference>
<dbReference type="GeneID" id="20668570"/>
<dbReference type="FunCoup" id="W4K7C2">
    <property type="interactions" value="190"/>
</dbReference>
<evidence type="ECO:0000313" key="10">
    <source>
        <dbReference type="EMBL" id="ETW81698.1"/>
    </source>
</evidence>
<keyword evidence="2 7" id="KW-0479">Metal-binding</keyword>
<evidence type="ECO:0000256" key="7">
    <source>
        <dbReference type="RuleBase" id="RU000393"/>
    </source>
</evidence>
<feature type="transmembrane region" description="Helical" evidence="8">
    <location>
        <begin position="16"/>
        <end position="35"/>
    </location>
</feature>
<dbReference type="PROSITE" id="PS00332">
    <property type="entry name" value="SOD_CU_ZN_2"/>
    <property type="match status" value="1"/>
</dbReference>
<dbReference type="HOGENOM" id="CLU_056632_4_1_1"/>
<comment type="cofactor">
    <cofactor evidence="7">
        <name>Zn(2+)</name>
        <dbReference type="ChEBI" id="CHEBI:29105"/>
    </cofactor>
    <text evidence="7">Binds 1 zinc ion per subunit.</text>
</comment>
<evidence type="ECO:0000256" key="6">
    <source>
        <dbReference type="ARBA" id="ARBA00023008"/>
    </source>
</evidence>
<comment type="cofactor">
    <cofactor evidence="7">
        <name>Cu cation</name>
        <dbReference type="ChEBI" id="CHEBI:23378"/>
    </cofactor>
    <text evidence="7">Binds 1 copper ion per subunit.</text>
</comment>
<evidence type="ECO:0000256" key="8">
    <source>
        <dbReference type="SAM" id="Phobius"/>
    </source>
</evidence>
<name>W4K7C2_HETIT</name>
<dbReference type="InterPro" id="IPR024134">
    <property type="entry name" value="SOD_Cu/Zn_/chaperone"/>
</dbReference>